<dbReference type="PANTHER" id="PTHR38009:SF1">
    <property type="entry name" value="CONSERVED HYPOTHETICAL PHAGE TAIL PROTEIN"/>
    <property type="match status" value="1"/>
</dbReference>
<reference evidence="2" key="1">
    <citation type="submission" date="2020-10" db="EMBL/GenBank/DDBJ databases">
        <authorList>
            <person name="Castelo-Branco R."/>
            <person name="Eusebio N."/>
            <person name="Adriana R."/>
            <person name="Vieira A."/>
            <person name="Brugerolle De Fraissinette N."/>
            <person name="Rezende De Castro R."/>
            <person name="Schneider M.P."/>
            <person name="Vasconcelos V."/>
            <person name="Leao P.N."/>
        </authorList>
    </citation>
    <scope>NUCLEOTIDE SEQUENCE</scope>
    <source>
        <strain evidence="2">LEGE 11479</strain>
    </source>
</reference>
<organism evidence="2 3">
    <name type="scientific">Leptolyngbya cf. ectocarpi LEGE 11479</name>
    <dbReference type="NCBI Taxonomy" id="1828722"/>
    <lineage>
        <taxon>Bacteria</taxon>
        <taxon>Bacillati</taxon>
        <taxon>Cyanobacteriota</taxon>
        <taxon>Cyanophyceae</taxon>
        <taxon>Leptolyngbyales</taxon>
        <taxon>Leptolyngbyaceae</taxon>
        <taxon>Leptolyngbya group</taxon>
        <taxon>Leptolyngbya</taxon>
    </lineage>
</organism>
<dbReference type="NCBIfam" id="TIGR02241">
    <property type="entry name" value="conserved hypothetical phage tail region protein"/>
    <property type="match status" value="1"/>
</dbReference>
<dbReference type="RefSeq" id="WP_193994712.1">
    <property type="nucleotide sequence ID" value="NZ_JADEXP010000200.1"/>
</dbReference>
<proteinExistence type="predicted"/>
<dbReference type="GO" id="GO:0005198">
    <property type="term" value="F:structural molecule activity"/>
    <property type="evidence" value="ECO:0007669"/>
    <property type="project" value="InterPro"/>
</dbReference>
<comment type="caution">
    <text evidence="2">The sequence shown here is derived from an EMBL/GenBank/DDBJ whole genome shotgun (WGS) entry which is preliminary data.</text>
</comment>
<keyword evidence="3" id="KW-1185">Reference proteome</keyword>
<feature type="compositionally biased region" description="Basic and acidic residues" evidence="1">
    <location>
        <begin position="145"/>
        <end position="159"/>
    </location>
</feature>
<dbReference type="InterPro" id="IPR010667">
    <property type="entry name" value="Phage_T4_Gp19"/>
</dbReference>
<feature type="region of interest" description="Disordered" evidence="1">
    <location>
        <begin position="145"/>
        <end position="167"/>
    </location>
</feature>
<name>A0A928ZWM3_LEPEC</name>
<evidence type="ECO:0000313" key="3">
    <source>
        <dbReference type="Proteomes" id="UP000615026"/>
    </source>
</evidence>
<evidence type="ECO:0000313" key="2">
    <source>
        <dbReference type="EMBL" id="MBE9068778.1"/>
    </source>
</evidence>
<accession>A0A928ZWM3</accession>
<evidence type="ECO:0000256" key="1">
    <source>
        <dbReference type="SAM" id="MobiDB-lite"/>
    </source>
</evidence>
<dbReference type="InterPro" id="IPR011747">
    <property type="entry name" value="CHP02241"/>
</dbReference>
<dbReference type="PANTHER" id="PTHR38009">
    <property type="entry name" value="CONSERVED HYPOTHETICAL PHAGE TAIL PROTEIN"/>
    <property type="match status" value="1"/>
</dbReference>
<protein>
    <submittedName>
        <fullName evidence="2">Phage tail protein</fullName>
    </submittedName>
</protein>
<dbReference type="Pfam" id="PF06841">
    <property type="entry name" value="Phage_T4_gp19"/>
    <property type="match status" value="1"/>
</dbReference>
<dbReference type="EMBL" id="JADEXP010000200">
    <property type="protein sequence ID" value="MBE9068778.1"/>
    <property type="molecule type" value="Genomic_DNA"/>
</dbReference>
<sequence>MTDPFTYVTANRFYVEIDSEISASFSECSGIGVTLKTQPIVEGGVNGQQRFFLDNPEFSNVTLKRGITNSVDFWTWIKAVLTNQSKQRRNVSILLFNQAGDTMQAWTLVGAIPVGWKADALQANAESVALEELTLAYEGLKIEKEGGSDPTKDQARDAKTGYFMGDN</sequence>
<gene>
    <name evidence="2" type="ORF">IQ260_19215</name>
</gene>
<dbReference type="AlphaFoldDB" id="A0A928ZWM3"/>
<dbReference type="Proteomes" id="UP000615026">
    <property type="component" value="Unassembled WGS sequence"/>
</dbReference>